<organism evidence="1 2">
    <name type="scientific">Pluteus cervinus</name>
    <dbReference type="NCBI Taxonomy" id="181527"/>
    <lineage>
        <taxon>Eukaryota</taxon>
        <taxon>Fungi</taxon>
        <taxon>Dikarya</taxon>
        <taxon>Basidiomycota</taxon>
        <taxon>Agaricomycotina</taxon>
        <taxon>Agaricomycetes</taxon>
        <taxon>Agaricomycetidae</taxon>
        <taxon>Agaricales</taxon>
        <taxon>Pluteineae</taxon>
        <taxon>Pluteaceae</taxon>
        <taxon>Pluteus</taxon>
    </lineage>
</organism>
<evidence type="ECO:0000313" key="2">
    <source>
        <dbReference type="Proteomes" id="UP000308600"/>
    </source>
</evidence>
<reference evidence="1 2" key="1">
    <citation type="journal article" date="2019" name="Nat. Ecol. Evol.">
        <title>Megaphylogeny resolves global patterns of mushroom evolution.</title>
        <authorList>
            <person name="Varga T."/>
            <person name="Krizsan K."/>
            <person name="Foldi C."/>
            <person name="Dima B."/>
            <person name="Sanchez-Garcia M."/>
            <person name="Sanchez-Ramirez S."/>
            <person name="Szollosi G.J."/>
            <person name="Szarkandi J.G."/>
            <person name="Papp V."/>
            <person name="Albert L."/>
            <person name="Andreopoulos W."/>
            <person name="Angelini C."/>
            <person name="Antonin V."/>
            <person name="Barry K.W."/>
            <person name="Bougher N.L."/>
            <person name="Buchanan P."/>
            <person name="Buyck B."/>
            <person name="Bense V."/>
            <person name="Catcheside P."/>
            <person name="Chovatia M."/>
            <person name="Cooper J."/>
            <person name="Damon W."/>
            <person name="Desjardin D."/>
            <person name="Finy P."/>
            <person name="Geml J."/>
            <person name="Haridas S."/>
            <person name="Hughes K."/>
            <person name="Justo A."/>
            <person name="Karasinski D."/>
            <person name="Kautmanova I."/>
            <person name="Kiss B."/>
            <person name="Kocsube S."/>
            <person name="Kotiranta H."/>
            <person name="LaButti K.M."/>
            <person name="Lechner B.E."/>
            <person name="Liimatainen K."/>
            <person name="Lipzen A."/>
            <person name="Lukacs Z."/>
            <person name="Mihaltcheva S."/>
            <person name="Morgado L.N."/>
            <person name="Niskanen T."/>
            <person name="Noordeloos M.E."/>
            <person name="Ohm R.A."/>
            <person name="Ortiz-Santana B."/>
            <person name="Ovrebo C."/>
            <person name="Racz N."/>
            <person name="Riley R."/>
            <person name="Savchenko A."/>
            <person name="Shiryaev A."/>
            <person name="Soop K."/>
            <person name="Spirin V."/>
            <person name="Szebenyi C."/>
            <person name="Tomsovsky M."/>
            <person name="Tulloss R.E."/>
            <person name="Uehling J."/>
            <person name="Grigoriev I.V."/>
            <person name="Vagvolgyi C."/>
            <person name="Papp T."/>
            <person name="Martin F.M."/>
            <person name="Miettinen O."/>
            <person name="Hibbett D.S."/>
            <person name="Nagy L.G."/>
        </authorList>
    </citation>
    <scope>NUCLEOTIDE SEQUENCE [LARGE SCALE GENOMIC DNA]</scope>
    <source>
        <strain evidence="1 2">NL-1719</strain>
    </source>
</reference>
<dbReference type="EMBL" id="ML209064">
    <property type="protein sequence ID" value="TFK59156.1"/>
    <property type="molecule type" value="Genomic_DNA"/>
</dbReference>
<name>A0ACD3A0R6_9AGAR</name>
<protein>
    <submittedName>
        <fullName evidence="1">Uncharacterized protein</fullName>
    </submittedName>
</protein>
<accession>A0ACD3A0R6</accession>
<evidence type="ECO:0000313" key="1">
    <source>
        <dbReference type="EMBL" id="TFK59156.1"/>
    </source>
</evidence>
<proteinExistence type="predicted"/>
<keyword evidence="2" id="KW-1185">Reference proteome</keyword>
<sequence length="479" mass="53058">MATSLVLTGFNIPLPARALAEPTALARLKFNPVGLYDLHRHFGVFPTEPTFFPTHRLRFLTSDIAWFAGGAGTDGNHRLPVDNFHPLFRDVREGVPTGRAGSNEWKDMERKVRAAVFDLATYWDRGFGGSTIVMHVEGTVRPGASLTADNLRAHTYLPAIVDEINAAHPQIIEMVQSFITNVGVPTARRWRVSAHNFGWALDQNGVPAPYPMTHSIPQPSRNSREFIFFGGIPTPPAPMNLPSPPPPPPPPGQHGGVDALSHTFSSVTLTDDMPSEDLEALLNNLDDELQASRDENEELIDIINNLREVNRDLGDEVNQLKEHIQDLQRRLALVFRSTTPTSPSPRKVKTGTATPTLPPASSKLHSSSVRVSQPLTAIPSSSSPSRSFSTRPSSSNPTRTLPYHYTFNPRTFASQPQPHLPNVVRLLRTLGYHDLEPRIHQIIREHEPVQWVTQLLEISLPADVTLRLFQAMTLDVGTD</sequence>
<dbReference type="Proteomes" id="UP000308600">
    <property type="component" value="Unassembled WGS sequence"/>
</dbReference>
<gene>
    <name evidence="1" type="ORF">BDN72DRAFT_906110</name>
</gene>